<dbReference type="PANTHER" id="PTHR43464">
    <property type="entry name" value="METHYLTRANSFERASE"/>
    <property type="match status" value="1"/>
</dbReference>
<dbReference type="GO" id="GO:0008168">
    <property type="term" value="F:methyltransferase activity"/>
    <property type="evidence" value="ECO:0007669"/>
    <property type="project" value="UniProtKB-KW"/>
</dbReference>
<proteinExistence type="predicted"/>
<dbReference type="OrthoDB" id="9811589at2"/>
<sequence>MLCRMDDLRQLYEQWAPFYDENAALRPFERHGGWFHELAQRYGAPGERLLDLGCGTGLSSLGFAALGYRVTGCDLSAAMLAVAEGKPGAERVRFRLADLRDLPDLGVHDVACAVTDPISHLLTDADLAAALAGVARSLVPGGVLVFDQVSERGYRCARERVVVDDRPGHFATCRTTRLAGDEPVFDSHWTRFLAAGDDRWRRVEQHAFFRYRPEPLLRRALAEAGLECVAVHGLRAGELRAGADDHADDALLYVARRP</sequence>
<dbReference type="PANTHER" id="PTHR43464:SF19">
    <property type="entry name" value="UBIQUINONE BIOSYNTHESIS O-METHYLTRANSFERASE, MITOCHONDRIAL"/>
    <property type="match status" value="1"/>
</dbReference>
<dbReference type="InterPro" id="IPR041698">
    <property type="entry name" value="Methyltransf_25"/>
</dbReference>
<evidence type="ECO:0000256" key="3">
    <source>
        <dbReference type="ARBA" id="ARBA00022691"/>
    </source>
</evidence>
<dbReference type="EMBL" id="CP034550">
    <property type="protein sequence ID" value="QFZ19463.1"/>
    <property type="molecule type" value="Genomic_DNA"/>
</dbReference>
<gene>
    <name evidence="5" type="ORF">EKG83_20255</name>
</gene>
<dbReference type="SUPFAM" id="SSF53335">
    <property type="entry name" value="S-adenosyl-L-methionine-dependent methyltransferases"/>
    <property type="match status" value="1"/>
</dbReference>
<keyword evidence="6" id="KW-1185">Reference proteome</keyword>
<keyword evidence="1 5" id="KW-0489">Methyltransferase</keyword>
<accession>A0A5Q0H029</accession>
<keyword evidence="2 5" id="KW-0808">Transferase</keyword>
<dbReference type="AlphaFoldDB" id="A0A5Q0H029"/>
<dbReference type="InterPro" id="IPR029063">
    <property type="entry name" value="SAM-dependent_MTases_sf"/>
</dbReference>
<dbReference type="Gene3D" id="2.20.130.10">
    <property type="entry name" value="CAC2371-like domains"/>
    <property type="match status" value="1"/>
</dbReference>
<dbReference type="CDD" id="cd02440">
    <property type="entry name" value="AdoMet_MTases"/>
    <property type="match status" value="1"/>
</dbReference>
<evidence type="ECO:0000313" key="5">
    <source>
        <dbReference type="EMBL" id="QFZ19463.1"/>
    </source>
</evidence>
<dbReference type="Proteomes" id="UP000325787">
    <property type="component" value="Chromosome"/>
</dbReference>
<reference evidence="6" key="1">
    <citation type="journal article" date="2021" name="Curr. Microbiol.">
        <title>Complete genome of nocamycin-producing strain Saccharothrix syringae NRRL B-16468 reveals the biosynthetic potential for secondary metabolites.</title>
        <authorList>
            <person name="Mo X."/>
            <person name="Yang S."/>
        </authorList>
    </citation>
    <scope>NUCLEOTIDE SEQUENCE [LARGE SCALE GENOMIC DNA]</scope>
    <source>
        <strain evidence="6">ATCC 51364 / DSM 43886 / JCM 6844 / KCTC 9398 / NBRC 14523 / NRRL B-16468 / INA 2240</strain>
    </source>
</reference>
<dbReference type="KEGG" id="ssyi:EKG83_20255"/>
<protein>
    <submittedName>
        <fullName evidence="5">Class I SAM-dependent methyltransferase</fullName>
    </submittedName>
</protein>
<evidence type="ECO:0000256" key="2">
    <source>
        <dbReference type="ARBA" id="ARBA00022679"/>
    </source>
</evidence>
<feature type="domain" description="Methyltransferase" evidence="4">
    <location>
        <begin position="50"/>
        <end position="142"/>
    </location>
</feature>
<dbReference type="Gene3D" id="3.40.50.150">
    <property type="entry name" value="Vaccinia Virus protein VP39"/>
    <property type="match status" value="1"/>
</dbReference>
<keyword evidence="3" id="KW-0949">S-adenosyl-L-methionine</keyword>
<evidence type="ECO:0000256" key="1">
    <source>
        <dbReference type="ARBA" id="ARBA00022603"/>
    </source>
</evidence>
<name>A0A5Q0H029_SACSY</name>
<evidence type="ECO:0000259" key="4">
    <source>
        <dbReference type="Pfam" id="PF13649"/>
    </source>
</evidence>
<dbReference type="Pfam" id="PF13649">
    <property type="entry name" value="Methyltransf_25"/>
    <property type="match status" value="1"/>
</dbReference>
<dbReference type="GO" id="GO:0032259">
    <property type="term" value="P:methylation"/>
    <property type="evidence" value="ECO:0007669"/>
    <property type="project" value="UniProtKB-KW"/>
</dbReference>
<organism evidence="5 6">
    <name type="scientific">Saccharothrix syringae</name>
    <name type="common">Nocardiopsis syringae</name>
    <dbReference type="NCBI Taxonomy" id="103733"/>
    <lineage>
        <taxon>Bacteria</taxon>
        <taxon>Bacillati</taxon>
        <taxon>Actinomycetota</taxon>
        <taxon>Actinomycetes</taxon>
        <taxon>Pseudonocardiales</taxon>
        <taxon>Pseudonocardiaceae</taxon>
        <taxon>Saccharothrix</taxon>
    </lineage>
</organism>
<evidence type="ECO:0000313" key="6">
    <source>
        <dbReference type="Proteomes" id="UP000325787"/>
    </source>
</evidence>